<keyword evidence="1" id="KW-0472">Membrane</keyword>
<accession>A0ABM4VAL9</accession>
<sequence>MPLKVDWWEKLINFMFYFASFCFGNFSCASVLPLVAPLYVENFELPLEFVHERLKTKTFLVHIKSVQTQLADARQHYTVIKYSETIDIATSVQLAANCRETHDCRRSQWFFKSLPSTCWKV</sequence>
<dbReference type="RefSeq" id="XP_071916579.1">
    <property type="nucleotide sequence ID" value="XM_072060478.1"/>
</dbReference>
<organism evidence="2 3">
    <name type="scientific">Coffea arabica</name>
    <name type="common">Arabian coffee</name>
    <dbReference type="NCBI Taxonomy" id="13443"/>
    <lineage>
        <taxon>Eukaryota</taxon>
        <taxon>Viridiplantae</taxon>
        <taxon>Streptophyta</taxon>
        <taxon>Embryophyta</taxon>
        <taxon>Tracheophyta</taxon>
        <taxon>Spermatophyta</taxon>
        <taxon>Magnoliopsida</taxon>
        <taxon>eudicotyledons</taxon>
        <taxon>Gunneridae</taxon>
        <taxon>Pentapetalae</taxon>
        <taxon>asterids</taxon>
        <taxon>lamiids</taxon>
        <taxon>Gentianales</taxon>
        <taxon>Rubiaceae</taxon>
        <taxon>Ixoroideae</taxon>
        <taxon>Gardenieae complex</taxon>
        <taxon>Bertiereae - Coffeeae clade</taxon>
        <taxon>Coffeeae</taxon>
        <taxon>Coffea</taxon>
    </lineage>
</organism>
<dbReference type="GeneID" id="140011495"/>
<evidence type="ECO:0000256" key="1">
    <source>
        <dbReference type="SAM" id="Phobius"/>
    </source>
</evidence>
<keyword evidence="2" id="KW-1185">Reference proteome</keyword>
<keyword evidence="1" id="KW-0812">Transmembrane</keyword>
<gene>
    <name evidence="3" type="primary">LOC140011495</name>
</gene>
<evidence type="ECO:0000313" key="2">
    <source>
        <dbReference type="Proteomes" id="UP001652660"/>
    </source>
</evidence>
<feature type="transmembrane region" description="Helical" evidence="1">
    <location>
        <begin position="14"/>
        <end position="40"/>
    </location>
</feature>
<evidence type="ECO:0000313" key="3">
    <source>
        <dbReference type="RefSeq" id="XP_071916579.1"/>
    </source>
</evidence>
<name>A0ABM4VAL9_COFAR</name>
<protein>
    <submittedName>
        <fullName evidence="3">Uncharacterized protein isoform X2</fullName>
    </submittedName>
</protein>
<proteinExistence type="predicted"/>
<reference evidence="3" key="1">
    <citation type="submission" date="2025-08" db="UniProtKB">
        <authorList>
            <consortium name="RefSeq"/>
        </authorList>
    </citation>
    <scope>IDENTIFICATION</scope>
    <source>
        <tissue evidence="3">Leaves</tissue>
    </source>
</reference>
<dbReference type="Proteomes" id="UP001652660">
    <property type="component" value="Chromosome 7e"/>
</dbReference>
<keyword evidence="1" id="KW-1133">Transmembrane helix</keyword>